<reference evidence="3 4" key="1">
    <citation type="journal article" date="2018" name="Front. Microbiol.">
        <title>Prospects for Fungal Bioremediation of Acidic Radioactive Waste Sites: Characterization and Genome Sequence of Rhodotorula taiwanensis MD1149.</title>
        <authorList>
            <person name="Tkavc R."/>
            <person name="Matrosova V.Y."/>
            <person name="Grichenko O.E."/>
            <person name="Gostincar C."/>
            <person name="Volpe R.P."/>
            <person name="Klimenkova P."/>
            <person name="Gaidamakova E.K."/>
            <person name="Zhou C.E."/>
            <person name="Stewart B.J."/>
            <person name="Lyman M.G."/>
            <person name="Malfatti S.A."/>
            <person name="Rubinfeld B."/>
            <person name="Courtot M."/>
            <person name="Singh J."/>
            <person name="Dalgard C.L."/>
            <person name="Hamilton T."/>
            <person name="Frey K.G."/>
            <person name="Gunde-Cimerman N."/>
            <person name="Dugan L."/>
            <person name="Daly M.J."/>
        </authorList>
    </citation>
    <scope>NUCLEOTIDE SEQUENCE [LARGE SCALE GENOMIC DNA]</scope>
    <source>
        <strain evidence="3 4">MD1149</strain>
    </source>
</reference>
<dbReference type="CDD" id="cd07197">
    <property type="entry name" value="nitrilase"/>
    <property type="match status" value="1"/>
</dbReference>
<dbReference type="Gene3D" id="3.60.110.10">
    <property type="entry name" value="Carbon-nitrogen hydrolase"/>
    <property type="match status" value="1"/>
</dbReference>
<protein>
    <recommendedName>
        <fullName evidence="2">CN hydrolase domain-containing protein</fullName>
    </recommendedName>
</protein>
<dbReference type="InterPro" id="IPR050345">
    <property type="entry name" value="Aliph_Amidase/BUP"/>
</dbReference>
<dbReference type="EMBL" id="PJQD01000050">
    <property type="protein sequence ID" value="POY72383.1"/>
    <property type="molecule type" value="Genomic_DNA"/>
</dbReference>
<evidence type="ECO:0000259" key="2">
    <source>
        <dbReference type="PROSITE" id="PS50263"/>
    </source>
</evidence>
<dbReference type="PANTHER" id="PTHR43674">
    <property type="entry name" value="NITRILASE C965.09-RELATED"/>
    <property type="match status" value="1"/>
</dbReference>
<organism evidence="3 4">
    <name type="scientific">Rhodotorula taiwanensis</name>
    <dbReference type="NCBI Taxonomy" id="741276"/>
    <lineage>
        <taxon>Eukaryota</taxon>
        <taxon>Fungi</taxon>
        <taxon>Dikarya</taxon>
        <taxon>Basidiomycota</taxon>
        <taxon>Pucciniomycotina</taxon>
        <taxon>Microbotryomycetes</taxon>
        <taxon>Sporidiobolales</taxon>
        <taxon>Sporidiobolaceae</taxon>
        <taxon>Rhodotorula</taxon>
    </lineage>
</organism>
<dbReference type="STRING" id="741276.A0A2S5B6H3"/>
<dbReference type="AlphaFoldDB" id="A0A2S5B6H3"/>
<evidence type="ECO:0000256" key="1">
    <source>
        <dbReference type="ARBA" id="ARBA00022801"/>
    </source>
</evidence>
<accession>A0A2S5B6H3</accession>
<dbReference type="PANTHER" id="PTHR43674:SF16">
    <property type="entry name" value="CARBON-NITROGEN FAMILY, PUTATIVE (AFU_ORTHOLOGUE AFUA_5G02350)-RELATED"/>
    <property type="match status" value="1"/>
</dbReference>
<proteinExistence type="predicted"/>
<feature type="domain" description="CN hydrolase" evidence="2">
    <location>
        <begin position="21"/>
        <end position="346"/>
    </location>
</feature>
<dbReference type="Proteomes" id="UP000237144">
    <property type="component" value="Unassembled WGS sequence"/>
</dbReference>
<dbReference type="Pfam" id="PF00795">
    <property type="entry name" value="CN_hydrolase"/>
    <property type="match status" value="1"/>
</dbReference>
<keyword evidence="1" id="KW-0378">Hydrolase</keyword>
<sequence>MPRVALVQFASLSPSAPLPAAALDATQQHHDDRHQQQHAPSQFNLQRAHDYVKQAAKQGAELVVFPEYFLSGVVSEPEHWHLAQFPHTHAHLHRPSDSETATAQHWLSTFQHLAKDLRVDIVVGTIVERAVDAESGQPLSRQVEIESDQTGERRTETRPVLENVSTYIDWNGEIIGRYKKRNLWWPEKDYLCAGDEEHQVFDTRFGKVGILVCWDLAWPRAFEPLLLRGADMIIAPTYWTGTDGGPEGMKHNPTSETDFLQVLVKTRAWDNECAILFCNVGAPTSWSPGDPFGNEEGRIGCSQVCVPFKGAIASALLSLQRITDHEHRKPEQKGPQEELVLADLDLSILEDARKVYGMRRDLITKLREEGKLPDWVKE</sequence>
<dbReference type="InterPro" id="IPR003010">
    <property type="entry name" value="C-N_Hydrolase"/>
</dbReference>
<dbReference type="SUPFAM" id="SSF56317">
    <property type="entry name" value="Carbon-nitrogen hydrolase"/>
    <property type="match status" value="1"/>
</dbReference>
<evidence type="ECO:0000313" key="3">
    <source>
        <dbReference type="EMBL" id="POY72383.1"/>
    </source>
</evidence>
<dbReference type="InterPro" id="IPR036526">
    <property type="entry name" value="C-N_Hydrolase_sf"/>
</dbReference>
<evidence type="ECO:0000313" key="4">
    <source>
        <dbReference type="Proteomes" id="UP000237144"/>
    </source>
</evidence>
<keyword evidence="4" id="KW-1185">Reference proteome</keyword>
<name>A0A2S5B6H3_9BASI</name>
<gene>
    <name evidence="3" type="ORF">BMF94_4687</name>
</gene>
<dbReference type="PROSITE" id="PS50263">
    <property type="entry name" value="CN_HYDROLASE"/>
    <property type="match status" value="1"/>
</dbReference>
<comment type="caution">
    <text evidence="3">The sequence shown here is derived from an EMBL/GenBank/DDBJ whole genome shotgun (WGS) entry which is preliminary data.</text>
</comment>
<dbReference type="OrthoDB" id="412018at2759"/>
<dbReference type="GO" id="GO:0016811">
    <property type="term" value="F:hydrolase activity, acting on carbon-nitrogen (but not peptide) bonds, in linear amides"/>
    <property type="evidence" value="ECO:0007669"/>
    <property type="project" value="TreeGrafter"/>
</dbReference>